<dbReference type="EMBL" id="SMOL01000019">
    <property type="protein sequence ID" value="KAB2634893.1"/>
    <property type="molecule type" value="Genomic_DNA"/>
</dbReference>
<accession>A0A5N5I6V8</accession>
<comment type="caution">
    <text evidence="2">The sequence shown here is derived from an EMBL/GenBank/DDBJ whole genome shotgun (WGS) entry which is preliminary data.</text>
</comment>
<organism evidence="2 3">
    <name type="scientific">Pyrus ussuriensis x Pyrus communis</name>
    <dbReference type="NCBI Taxonomy" id="2448454"/>
    <lineage>
        <taxon>Eukaryota</taxon>
        <taxon>Viridiplantae</taxon>
        <taxon>Streptophyta</taxon>
        <taxon>Embryophyta</taxon>
        <taxon>Tracheophyta</taxon>
        <taxon>Spermatophyta</taxon>
        <taxon>Magnoliopsida</taxon>
        <taxon>eudicotyledons</taxon>
        <taxon>Gunneridae</taxon>
        <taxon>Pentapetalae</taxon>
        <taxon>rosids</taxon>
        <taxon>fabids</taxon>
        <taxon>Rosales</taxon>
        <taxon>Rosaceae</taxon>
        <taxon>Amygdaloideae</taxon>
        <taxon>Maleae</taxon>
        <taxon>Pyrus</taxon>
    </lineage>
</organism>
<protein>
    <submittedName>
        <fullName evidence="2">Uncharacterized protein</fullName>
    </submittedName>
</protein>
<sequence>MSGDPLNMANLRILVVVMDYRMGRVSAPPGHPYSYYGGSQDGTSSSYGCGLVSHLLYGVTHSGDSSSHSGGHVGGYPQNSPIPSSAPYGDSLAQHLFHGVPHSSDSSSLVGGYRQLNASTPRNAPYLLHSYYGGSQDCTSSPYSGDPVQHHSYWDPHYGDFSSHAGGYLQLPIYQDSASSSYGGAYHGGYSGALSRLQQQQQL</sequence>
<name>A0A5N5I6V8_9ROSA</name>
<feature type="region of interest" description="Disordered" evidence="1">
    <location>
        <begin position="63"/>
        <end position="87"/>
    </location>
</feature>
<evidence type="ECO:0000313" key="2">
    <source>
        <dbReference type="EMBL" id="KAB2634893.1"/>
    </source>
</evidence>
<reference evidence="2 3" key="1">
    <citation type="submission" date="2019-09" db="EMBL/GenBank/DDBJ databases">
        <authorList>
            <person name="Ou C."/>
        </authorList>
    </citation>
    <scope>NUCLEOTIDE SEQUENCE [LARGE SCALE GENOMIC DNA]</scope>
    <source>
        <strain evidence="2">S2</strain>
        <tissue evidence="2">Leaf</tissue>
    </source>
</reference>
<gene>
    <name evidence="2" type="ORF">D8674_043099</name>
</gene>
<proteinExistence type="predicted"/>
<dbReference type="AlphaFoldDB" id="A0A5N5I6V8"/>
<reference evidence="2 3" key="2">
    <citation type="submission" date="2019-11" db="EMBL/GenBank/DDBJ databases">
        <title>A de novo genome assembly of a pear dwarfing rootstock.</title>
        <authorList>
            <person name="Wang F."/>
            <person name="Wang J."/>
            <person name="Li S."/>
            <person name="Zhang Y."/>
            <person name="Fang M."/>
            <person name="Ma L."/>
            <person name="Zhao Y."/>
            <person name="Jiang S."/>
        </authorList>
    </citation>
    <scope>NUCLEOTIDE SEQUENCE [LARGE SCALE GENOMIC DNA]</scope>
    <source>
        <strain evidence="2">S2</strain>
        <tissue evidence="2">Leaf</tissue>
    </source>
</reference>
<dbReference type="Proteomes" id="UP000327157">
    <property type="component" value="Unassembled WGS sequence"/>
</dbReference>
<evidence type="ECO:0000313" key="3">
    <source>
        <dbReference type="Proteomes" id="UP000327157"/>
    </source>
</evidence>
<evidence type="ECO:0000256" key="1">
    <source>
        <dbReference type="SAM" id="MobiDB-lite"/>
    </source>
</evidence>
<keyword evidence="3" id="KW-1185">Reference proteome</keyword>